<dbReference type="Pfam" id="PF01351">
    <property type="entry name" value="RNase_HII"/>
    <property type="match status" value="1"/>
</dbReference>
<dbReference type="Proteomes" id="UP000469346">
    <property type="component" value="Unassembled WGS sequence"/>
</dbReference>
<organism evidence="18 19">
    <name type="scientific">Dissulfurirhabdus thermomarina</name>
    <dbReference type="NCBI Taxonomy" id="1765737"/>
    <lineage>
        <taxon>Bacteria</taxon>
        <taxon>Deltaproteobacteria</taxon>
        <taxon>Dissulfurirhabdaceae</taxon>
        <taxon>Dissulfurirhabdus</taxon>
    </lineage>
</organism>
<dbReference type="PROSITE" id="PS51975">
    <property type="entry name" value="RNASE_H_2"/>
    <property type="match status" value="1"/>
</dbReference>
<dbReference type="GO" id="GO:0003723">
    <property type="term" value="F:RNA binding"/>
    <property type="evidence" value="ECO:0007669"/>
    <property type="project" value="UniProtKB-UniRule"/>
</dbReference>
<dbReference type="GO" id="GO:0030145">
    <property type="term" value="F:manganese ion binding"/>
    <property type="evidence" value="ECO:0007669"/>
    <property type="project" value="UniProtKB-UniRule"/>
</dbReference>
<evidence type="ECO:0000313" key="18">
    <source>
        <dbReference type="EMBL" id="NDY42583.1"/>
    </source>
</evidence>
<dbReference type="NCBIfam" id="NF000594">
    <property type="entry name" value="PRK00015.1-1"/>
    <property type="match status" value="1"/>
</dbReference>
<feature type="binding site" evidence="14 15">
    <location>
        <position position="43"/>
    </location>
    <ligand>
        <name>a divalent metal cation</name>
        <dbReference type="ChEBI" id="CHEBI:60240"/>
    </ligand>
</feature>
<feature type="binding site" evidence="14 15">
    <location>
        <position position="42"/>
    </location>
    <ligand>
        <name>a divalent metal cation</name>
        <dbReference type="ChEBI" id="CHEBI:60240"/>
    </ligand>
</feature>
<evidence type="ECO:0000256" key="9">
    <source>
        <dbReference type="ARBA" id="ARBA00022722"/>
    </source>
</evidence>
<dbReference type="NCBIfam" id="NF000595">
    <property type="entry name" value="PRK00015.1-3"/>
    <property type="match status" value="1"/>
</dbReference>
<evidence type="ECO:0000256" key="10">
    <source>
        <dbReference type="ARBA" id="ARBA00022723"/>
    </source>
</evidence>
<keyword evidence="9 14" id="KW-0540">Nuclease</keyword>
<evidence type="ECO:0000256" key="11">
    <source>
        <dbReference type="ARBA" id="ARBA00022759"/>
    </source>
</evidence>
<dbReference type="InterPro" id="IPR022898">
    <property type="entry name" value="RNase_HII"/>
</dbReference>
<evidence type="ECO:0000259" key="17">
    <source>
        <dbReference type="PROSITE" id="PS51975"/>
    </source>
</evidence>
<dbReference type="InterPro" id="IPR001352">
    <property type="entry name" value="RNase_HII/HIII"/>
</dbReference>
<evidence type="ECO:0000256" key="5">
    <source>
        <dbReference type="ARBA" id="ARBA00007383"/>
    </source>
</evidence>
<comment type="cofactor">
    <cofactor evidence="2">
        <name>Mg(2+)</name>
        <dbReference type="ChEBI" id="CHEBI:18420"/>
    </cofactor>
</comment>
<evidence type="ECO:0000256" key="16">
    <source>
        <dbReference type="RuleBase" id="RU003515"/>
    </source>
</evidence>
<reference evidence="18 19" key="1">
    <citation type="submission" date="2020-02" db="EMBL/GenBank/DDBJ databases">
        <title>Comparative genomics of sulfur disproportionating microorganisms.</title>
        <authorList>
            <person name="Ward L.M."/>
            <person name="Bertran E."/>
            <person name="Johnston D.T."/>
        </authorList>
    </citation>
    <scope>NUCLEOTIDE SEQUENCE [LARGE SCALE GENOMIC DNA]</scope>
    <source>
        <strain evidence="18 19">DSM 100025</strain>
    </source>
</reference>
<feature type="binding site" evidence="14 15">
    <location>
        <position position="134"/>
    </location>
    <ligand>
        <name>a divalent metal cation</name>
        <dbReference type="ChEBI" id="CHEBI:60240"/>
    </ligand>
</feature>
<dbReference type="GO" id="GO:0032299">
    <property type="term" value="C:ribonuclease H2 complex"/>
    <property type="evidence" value="ECO:0007669"/>
    <property type="project" value="TreeGrafter"/>
</dbReference>
<comment type="caution">
    <text evidence="18">The sequence shown here is derived from an EMBL/GenBank/DDBJ whole genome shotgun (WGS) entry which is preliminary data.</text>
</comment>
<dbReference type="GO" id="GO:0005737">
    <property type="term" value="C:cytoplasm"/>
    <property type="evidence" value="ECO:0007669"/>
    <property type="project" value="UniProtKB-SubCell"/>
</dbReference>
<comment type="cofactor">
    <cofactor evidence="14 15">
        <name>Mn(2+)</name>
        <dbReference type="ChEBI" id="CHEBI:29035"/>
    </cofactor>
    <cofactor evidence="14 15">
        <name>Mg(2+)</name>
        <dbReference type="ChEBI" id="CHEBI:18420"/>
    </cofactor>
    <text evidence="14 15">Manganese or magnesium. Binds 1 divalent metal ion per monomer in the absence of substrate. May bind a second metal ion after substrate binding.</text>
</comment>
<keyword evidence="19" id="KW-1185">Reference proteome</keyword>
<dbReference type="InterPro" id="IPR012337">
    <property type="entry name" value="RNaseH-like_sf"/>
</dbReference>
<keyword evidence="12 14" id="KW-0378">Hydrolase</keyword>
<evidence type="ECO:0000256" key="8">
    <source>
        <dbReference type="ARBA" id="ARBA00022490"/>
    </source>
</evidence>
<dbReference type="PANTHER" id="PTHR10954:SF18">
    <property type="entry name" value="RIBONUCLEASE HII"/>
    <property type="match status" value="1"/>
</dbReference>
<dbReference type="AlphaFoldDB" id="A0A6N9TR52"/>
<dbReference type="GO" id="GO:0043137">
    <property type="term" value="P:DNA replication, removal of RNA primer"/>
    <property type="evidence" value="ECO:0007669"/>
    <property type="project" value="TreeGrafter"/>
</dbReference>
<dbReference type="GO" id="GO:0004523">
    <property type="term" value="F:RNA-DNA hybrid ribonuclease activity"/>
    <property type="evidence" value="ECO:0007669"/>
    <property type="project" value="UniProtKB-UniRule"/>
</dbReference>
<evidence type="ECO:0000256" key="12">
    <source>
        <dbReference type="ARBA" id="ARBA00022801"/>
    </source>
</evidence>
<dbReference type="RefSeq" id="WP_163298721.1">
    <property type="nucleotide sequence ID" value="NZ_JAAGRR010000068.1"/>
</dbReference>
<comment type="function">
    <text evidence="3 14 16">Endonuclease that specifically degrades the RNA of RNA-DNA hybrids.</text>
</comment>
<evidence type="ECO:0000256" key="15">
    <source>
        <dbReference type="PROSITE-ProRule" id="PRU01319"/>
    </source>
</evidence>
<keyword evidence="11 14" id="KW-0255">Endonuclease</keyword>
<comment type="similarity">
    <text evidence="5 14 16">Belongs to the RNase HII family.</text>
</comment>
<evidence type="ECO:0000256" key="4">
    <source>
        <dbReference type="ARBA" id="ARBA00004496"/>
    </source>
</evidence>
<comment type="subcellular location">
    <subcellularLocation>
        <location evidence="4 14">Cytoplasm</location>
    </subcellularLocation>
</comment>
<gene>
    <name evidence="14" type="primary">rnhB</name>
    <name evidence="18" type="ORF">G3N55_06970</name>
</gene>
<protein>
    <recommendedName>
        <fullName evidence="7 14">Ribonuclease HII</fullName>
        <shortName evidence="14">RNase HII</shortName>
        <ecNumber evidence="6 14">3.1.26.4</ecNumber>
    </recommendedName>
</protein>
<dbReference type="EC" id="3.1.26.4" evidence="6 14"/>
<dbReference type="EMBL" id="JAAGRR010000068">
    <property type="protein sequence ID" value="NDY42583.1"/>
    <property type="molecule type" value="Genomic_DNA"/>
</dbReference>
<keyword evidence="13 14" id="KW-0464">Manganese</keyword>
<evidence type="ECO:0000256" key="2">
    <source>
        <dbReference type="ARBA" id="ARBA00001946"/>
    </source>
</evidence>
<evidence type="ECO:0000256" key="1">
    <source>
        <dbReference type="ARBA" id="ARBA00000077"/>
    </source>
</evidence>
<evidence type="ECO:0000256" key="14">
    <source>
        <dbReference type="HAMAP-Rule" id="MF_00052"/>
    </source>
</evidence>
<dbReference type="HAMAP" id="MF_00052_B">
    <property type="entry name" value="RNase_HII_B"/>
    <property type="match status" value="1"/>
</dbReference>
<dbReference type="PANTHER" id="PTHR10954">
    <property type="entry name" value="RIBONUCLEASE H2 SUBUNIT A"/>
    <property type="match status" value="1"/>
</dbReference>
<dbReference type="InterPro" id="IPR024567">
    <property type="entry name" value="RNase_HII/HIII_dom"/>
</dbReference>
<dbReference type="SUPFAM" id="SSF53098">
    <property type="entry name" value="Ribonuclease H-like"/>
    <property type="match status" value="1"/>
</dbReference>
<evidence type="ECO:0000313" key="19">
    <source>
        <dbReference type="Proteomes" id="UP000469346"/>
    </source>
</evidence>
<proteinExistence type="inferred from homology"/>
<evidence type="ECO:0000256" key="13">
    <source>
        <dbReference type="ARBA" id="ARBA00023211"/>
    </source>
</evidence>
<sequence>MGRGAAAGPPGLFPEAPRAGVPTLAWEARFREQGLDPVAGVDEVGRGCLAGPVVAAAVILPPGIELPGVRDSKTLPPGARRRLDAEIRSAALGVALGQAGPEEIDRMNILRASLLAMARAVEALRPRPRALLVDGNQGVPCALPQKTLVGGDGRSLSIAAASIVAKVHRDRLMEEWDRRFPCYNFAGHKGYATREHRAALRRHGPCPIHRRSFRGVAG</sequence>
<name>A0A6N9TR52_DISTH</name>
<keyword evidence="10 14" id="KW-0479">Metal-binding</keyword>
<evidence type="ECO:0000256" key="6">
    <source>
        <dbReference type="ARBA" id="ARBA00012180"/>
    </source>
</evidence>
<accession>A0A6N9TR52</accession>
<dbReference type="GO" id="GO:0006298">
    <property type="term" value="P:mismatch repair"/>
    <property type="evidence" value="ECO:0007669"/>
    <property type="project" value="TreeGrafter"/>
</dbReference>
<comment type="catalytic activity">
    <reaction evidence="1 14 15 16">
        <text>Endonucleolytic cleavage to 5'-phosphomonoester.</text>
        <dbReference type="EC" id="3.1.26.4"/>
    </reaction>
</comment>
<keyword evidence="8 14" id="KW-0963">Cytoplasm</keyword>
<dbReference type="Gene3D" id="3.30.420.10">
    <property type="entry name" value="Ribonuclease H-like superfamily/Ribonuclease H"/>
    <property type="match status" value="1"/>
</dbReference>
<feature type="domain" description="RNase H type-2" evidence="17">
    <location>
        <begin position="36"/>
        <end position="218"/>
    </location>
</feature>
<dbReference type="InterPro" id="IPR036397">
    <property type="entry name" value="RNaseH_sf"/>
</dbReference>
<evidence type="ECO:0000256" key="3">
    <source>
        <dbReference type="ARBA" id="ARBA00004065"/>
    </source>
</evidence>
<evidence type="ECO:0000256" key="7">
    <source>
        <dbReference type="ARBA" id="ARBA00019179"/>
    </source>
</evidence>
<dbReference type="CDD" id="cd07182">
    <property type="entry name" value="RNase_HII_bacteria_HII_like"/>
    <property type="match status" value="1"/>
</dbReference>